<evidence type="ECO:0000256" key="4">
    <source>
        <dbReference type="ARBA" id="ARBA00016244"/>
    </source>
</evidence>
<evidence type="ECO:0000259" key="7">
    <source>
        <dbReference type="Pfam" id="PF00460"/>
    </source>
</evidence>
<dbReference type="GO" id="GO:0009425">
    <property type="term" value="C:bacterial-type flagellum basal body"/>
    <property type="evidence" value="ECO:0007669"/>
    <property type="project" value="UniProtKB-SubCell"/>
</dbReference>
<dbReference type="InterPro" id="IPR002371">
    <property type="entry name" value="FlgK"/>
</dbReference>
<keyword evidence="11" id="KW-1185">Reference proteome</keyword>
<evidence type="ECO:0000256" key="2">
    <source>
        <dbReference type="ARBA" id="ARBA00004613"/>
    </source>
</evidence>
<evidence type="ECO:0000313" key="11">
    <source>
        <dbReference type="Proteomes" id="UP000644699"/>
    </source>
</evidence>
<dbReference type="GO" id="GO:0005198">
    <property type="term" value="F:structural molecule activity"/>
    <property type="evidence" value="ECO:0007669"/>
    <property type="project" value="InterPro"/>
</dbReference>
<reference evidence="10" key="1">
    <citation type="journal article" date="2014" name="Int. J. Syst. Evol. Microbiol.">
        <title>Complete genome sequence of Corynebacterium casei LMG S-19264T (=DSM 44701T), isolated from a smear-ripened cheese.</title>
        <authorList>
            <consortium name="US DOE Joint Genome Institute (JGI-PGF)"/>
            <person name="Walter F."/>
            <person name="Albersmeier A."/>
            <person name="Kalinowski J."/>
            <person name="Ruckert C."/>
        </authorList>
    </citation>
    <scope>NUCLEOTIDE SEQUENCE</scope>
    <source>
        <strain evidence="10">CGMCC 1.15367</strain>
    </source>
</reference>
<gene>
    <name evidence="10" type="ORF">GCM10011390_43840</name>
</gene>
<accession>A0A916ZZ10</accession>
<protein>
    <recommendedName>
        <fullName evidence="4">Flagellar hook-associated protein 1</fullName>
    </recommendedName>
</protein>
<comment type="subcellular location">
    <subcellularLocation>
        <location evidence="1">Bacterial flagellum basal body</location>
    </subcellularLocation>
    <subcellularLocation>
        <location evidence="2">Secreted</location>
    </subcellularLocation>
</comment>
<evidence type="ECO:0000256" key="3">
    <source>
        <dbReference type="ARBA" id="ARBA00009677"/>
    </source>
</evidence>
<dbReference type="Pfam" id="PF06429">
    <property type="entry name" value="Flg_bbr_C"/>
    <property type="match status" value="1"/>
</dbReference>
<dbReference type="GO" id="GO:0044780">
    <property type="term" value="P:bacterial-type flagellum assembly"/>
    <property type="evidence" value="ECO:0007669"/>
    <property type="project" value="InterPro"/>
</dbReference>
<reference evidence="10" key="2">
    <citation type="submission" date="2020-09" db="EMBL/GenBank/DDBJ databases">
        <authorList>
            <person name="Sun Q."/>
            <person name="Zhou Y."/>
        </authorList>
    </citation>
    <scope>NUCLEOTIDE SEQUENCE</scope>
    <source>
        <strain evidence="10">CGMCC 1.15367</strain>
    </source>
</reference>
<dbReference type="GO" id="GO:0005576">
    <property type="term" value="C:extracellular region"/>
    <property type="evidence" value="ECO:0007669"/>
    <property type="project" value="UniProtKB-SubCell"/>
</dbReference>
<dbReference type="EMBL" id="BMIQ01000008">
    <property type="protein sequence ID" value="GGE19810.1"/>
    <property type="molecule type" value="Genomic_DNA"/>
</dbReference>
<feature type="domain" description="Flagellar basal body rod protein N-terminal" evidence="7">
    <location>
        <begin position="7"/>
        <end position="37"/>
    </location>
</feature>
<dbReference type="GO" id="GO:0009424">
    <property type="term" value="C:bacterial-type flagellum hook"/>
    <property type="evidence" value="ECO:0007669"/>
    <property type="project" value="InterPro"/>
</dbReference>
<dbReference type="Pfam" id="PF22638">
    <property type="entry name" value="FlgK_D1"/>
    <property type="match status" value="1"/>
</dbReference>
<dbReference type="InterPro" id="IPR053927">
    <property type="entry name" value="FlgK_helical"/>
</dbReference>
<dbReference type="PANTHER" id="PTHR30033">
    <property type="entry name" value="FLAGELLAR HOOK-ASSOCIATED PROTEIN 1"/>
    <property type="match status" value="1"/>
</dbReference>
<evidence type="ECO:0000259" key="9">
    <source>
        <dbReference type="Pfam" id="PF22638"/>
    </source>
</evidence>
<evidence type="ECO:0000313" key="10">
    <source>
        <dbReference type="EMBL" id="GGE19810.1"/>
    </source>
</evidence>
<sequence length="579" mass="59612">MSLTSALNTAKSALVATQAQTALVSRNIANVNVEGATRKYANVVTGSGGRVEVRSVTQSANTVLFRNMLDATSTLQQSTAVQGGLDRINEMVGDIANGQTPAALIGKLSDALKAYAASPTSYETARAASSAASDVAKALQEGTGIVDTIRQDADDSLVQAANDMNSLLAKIEDLNKQVVAGTVAGEDITDLSDARDRAVGELSKYVGVTVQTRGNNDLLIYTDSGVTLFDKVPRTVSFSGTHPITDGAAGDAFRIDGVPVTGDTALMPIKSGMVAGLVDLRDKVAVTYQSQLDEMARGLVSAFKESGPAGDQAGLFTSSVASLAKTSTVLSAGTYAPVAASSTVSFSLNYAGAAYAISDTFAPTDNAATAQSKIQAKIDAAVGANKVTVAIDSSTGAITFTAASVASKPALGISNVSTTSAGFIAANAPTDNSVIPGFARTIQVATAVLNDPTRIRDGVTTTYNTGALAGYTTRLNALRASMEAGQSFGVGADALRSGSLTDFASSSVSWLAEQRSKATTATDYKQTLLDQTKATLSNETGVNLDTESLKMLDLERSYQASSKVLTTINEMLKTLMEAI</sequence>
<feature type="domain" description="Flagellar hook-associated protein FlgK helical" evidence="9">
    <location>
        <begin position="86"/>
        <end position="305"/>
    </location>
</feature>
<dbReference type="RefSeq" id="WP_188912304.1">
    <property type="nucleotide sequence ID" value="NZ_BMIQ01000008.1"/>
</dbReference>
<dbReference type="NCBIfam" id="TIGR02492">
    <property type="entry name" value="flgK_ends"/>
    <property type="match status" value="1"/>
</dbReference>
<dbReference type="Proteomes" id="UP000644699">
    <property type="component" value="Unassembled WGS sequence"/>
</dbReference>
<dbReference type="InterPro" id="IPR010930">
    <property type="entry name" value="Flg_bb/hook_C_dom"/>
</dbReference>
<comment type="similarity">
    <text evidence="3">Belongs to the flagella basal body rod proteins family.</text>
</comment>
<organism evidence="10 11">
    <name type="scientific">Aureimonas endophytica</name>
    <dbReference type="NCBI Taxonomy" id="2027858"/>
    <lineage>
        <taxon>Bacteria</taxon>
        <taxon>Pseudomonadati</taxon>
        <taxon>Pseudomonadota</taxon>
        <taxon>Alphaproteobacteria</taxon>
        <taxon>Hyphomicrobiales</taxon>
        <taxon>Aurantimonadaceae</taxon>
        <taxon>Aureimonas</taxon>
    </lineage>
</organism>
<evidence type="ECO:0000259" key="8">
    <source>
        <dbReference type="Pfam" id="PF06429"/>
    </source>
</evidence>
<comment type="caution">
    <text evidence="10">The sequence shown here is derived from an EMBL/GenBank/DDBJ whole genome shotgun (WGS) entry which is preliminary data.</text>
</comment>
<dbReference type="AlphaFoldDB" id="A0A916ZZ10"/>
<dbReference type="InterPro" id="IPR001444">
    <property type="entry name" value="Flag_bb_rod_N"/>
</dbReference>
<dbReference type="Pfam" id="PF00460">
    <property type="entry name" value="Flg_bb_rod"/>
    <property type="match status" value="1"/>
</dbReference>
<feature type="domain" description="Flagellar basal-body/hook protein C-terminal" evidence="8">
    <location>
        <begin position="540"/>
        <end position="576"/>
    </location>
</feature>
<dbReference type="PANTHER" id="PTHR30033:SF1">
    <property type="entry name" value="FLAGELLAR HOOK-ASSOCIATED PROTEIN 1"/>
    <property type="match status" value="1"/>
</dbReference>
<proteinExistence type="inferred from homology"/>
<evidence type="ECO:0000256" key="5">
    <source>
        <dbReference type="ARBA" id="ARBA00022525"/>
    </source>
</evidence>
<dbReference type="SUPFAM" id="SSF64518">
    <property type="entry name" value="Phase 1 flagellin"/>
    <property type="match status" value="1"/>
</dbReference>
<keyword evidence="6" id="KW-0975">Bacterial flagellum</keyword>
<name>A0A916ZZ10_9HYPH</name>
<keyword evidence="5" id="KW-0964">Secreted</keyword>
<evidence type="ECO:0000256" key="1">
    <source>
        <dbReference type="ARBA" id="ARBA00004117"/>
    </source>
</evidence>
<evidence type="ECO:0000256" key="6">
    <source>
        <dbReference type="ARBA" id="ARBA00023143"/>
    </source>
</evidence>